<dbReference type="SUPFAM" id="SSF55464">
    <property type="entry name" value="Origin of replication-binding domain, RBD-like"/>
    <property type="match status" value="1"/>
</dbReference>
<evidence type="ECO:0000259" key="2">
    <source>
        <dbReference type="Pfam" id="PF08751"/>
    </source>
</evidence>
<organism evidence="3 4">
    <name type="scientific">Pseudoduganella aquatica</name>
    <dbReference type="NCBI Taxonomy" id="2660641"/>
    <lineage>
        <taxon>Bacteria</taxon>
        <taxon>Pseudomonadati</taxon>
        <taxon>Pseudomonadota</taxon>
        <taxon>Betaproteobacteria</taxon>
        <taxon>Burkholderiales</taxon>
        <taxon>Oxalobacteraceae</taxon>
        <taxon>Telluria group</taxon>
        <taxon>Pseudoduganella</taxon>
    </lineage>
</organism>
<dbReference type="InterPro" id="IPR027417">
    <property type="entry name" value="P-loop_NTPase"/>
</dbReference>
<dbReference type="Proteomes" id="UP000450676">
    <property type="component" value="Unassembled WGS sequence"/>
</dbReference>
<feature type="region of interest" description="Disordered" evidence="1">
    <location>
        <begin position="1"/>
        <end position="39"/>
    </location>
</feature>
<evidence type="ECO:0000313" key="4">
    <source>
        <dbReference type="Proteomes" id="UP000450676"/>
    </source>
</evidence>
<comment type="caution">
    <text evidence="3">The sequence shown here is derived from an EMBL/GenBank/DDBJ whole genome shotgun (WGS) entry which is preliminary data.</text>
</comment>
<protein>
    <submittedName>
        <fullName evidence="3">Relaxase domain-containing protein</fullName>
    </submittedName>
</protein>
<dbReference type="Pfam" id="PF13604">
    <property type="entry name" value="AAA_30"/>
    <property type="match status" value="1"/>
</dbReference>
<feature type="domain" description="TrwC relaxase" evidence="2">
    <location>
        <begin position="38"/>
        <end position="305"/>
    </location>
</feature>
<feature type="compositionally biased region" description="Polar residues" evidence="1">
    <location>
        <begin position="1"/>
        <end position="16"/>
    </location>
</feature>
<dbReference type="RefSeq" id="WP_161075508.1">
    <property type="nucleotide sequence ID" value="NZ_WWCU01000061.1"/>
</dbReference>
<name>A0A7X4HIR6_9BURK</name>
<dbReference type="Gene3D" id="3.40.50.300">
    <property type="entry name" value="P-loop containing nucleotide triphosphate hydrolases"/>
    <property type="match status" value="2"/>
</dbReference>
<dbReference type="EMBL" id="WWCU01000061">
    <property type="protein sequence ID" value="MYN11237.1"/>
    <property type="molecule type" value="Genomic_DNA"/>
</dbReference>
<dbReference type="CDD" id="cd18809">
    <property type="entry name" value="SF1_C_RecD"/>
    <property type="match status" value="1"/>
</dbReference>
<keyword evidence="4" id="KW-1185">Reference proteome</keyword>
<feature type="region of interest" description="Disordered" evidence="1">
    <location>
        <begin position="938"/>
        <end position="967"/>
    </location>
</feature>
<reference evidence="3 4" key="1">
    <citation type="submission" date="2019-12" db="EMBL/GenBank/DDBJ databases">
        <title>Novel species isolated from a subtropical stream in China.</title>
        <authorList>
            <person name="Lu H."/>
        </authorList>
    </citation>
    <scope>NUCLEOTIDE SEQUENCE [LARGE SCALE GENOMIC DNA]</scope>
    <source>
        <strain evidence="3 4">FT127W</strain>
    </source>
</reference>
<sequence length="994" mass="107387">MLSITKINSASNQPRQGQGGAGYLHYLGGPSNSTRQRGDFDDYARGREAQTGPLPFWTCKGAALLGLDGAAEAEQVERLAKGFHPITGLPLVKGAGDQHVMGLDMTFSAPKDVSALFAGANASTREEIARCVQDAAKSALAYAETNTVTRHGHAGKIKRFAEAAIAAGYQHFSSRAGEPQLHVHGFLFNLGKRQGADEWSALEQRGQFDRKKATGILFRVELASRLKALGFAVEPAGPYFTIKGVTQSQRDALSTRSKQIAEYLRECGAVSAHGALAREIAALNTRSAKAEPSLPELLSNFERMAACIGLTPATVAAMRSPAAPRTEAEEPIEVDHDAILAALMESQSCAAAHEALELICEHAMGRLDAAECLAELDRFMQSAEVIKLGETEQLAEIFTSKATLDLEARISAAVATSAQDRAHHLPSSAIDASFDRLEEELRKQLGVDVSLGQQRAAALHIACETGACALVEGWAGAGKTTMLKALGETYMEAGFEVLGCCQSAAASQNLARETGIKSRTIASLLHSLGKGRAKLTSKSILVLDEAGMVGSREFGLLQEAVRAAGGKLVAVGDPKQLQPIDAGGIFRALIERHGKAEISNIQRQRTDFEPLLNWLSERGSISKARARALHGVPESARLQAIEALCVADAKLGRAFDRWRARFDFEWLREAVELFATGEAKAALQMLDERGKLKLISGHTATVEALISDWSADKTPIERKTMIAGTRAEVAELNGKARALLIDKGLVRDTEGLEIEIVHRDETTDIKRFAPRDRIVFTKNDKTLGVTNGCAGTIRAIEQAAFTRLLRVELDDANELGERIVMIPPSFGHFDLGYCLTNHKSQGRTFDSAYTLANPSMCDREWTYVAASRSRFSTTLYSNQGVLQAVDLEGHQEQREKPTGREAAIDALALRMRRSRAKGTTLDYEDGPDIRRAAHDGTASLDALGDSRRKSAQGGNRLSGKETKSQARLSVSAAVRFLSSLAQHKSRQAGAERHR</sequence>
<dbReference type="SUPFAM" id="SSF52540">
    <property type="entry name" value="P-loop containing nucleoside triphosphate hydrolases"/>
    <property type="match status" value="2"/>
</dbReference>
<gene>
    <name evidence="3" type="ORF">GTP77_28385</name>
</gene>
<dbReference type="AlphaFoldDB" id="A0A7X4HIR6"/>
<dbReference type="NCBIfam" id="NF041492">
    <property type="entry name" value="MobF"/>
    <property type="match status" value="1"/>
</dbReference>
<dbReference type="InterPro" id="IPR014862">
    <property type="entry name" value="TrwC"/>
</dbReference>
<evidence type="ECO:0000256" key="1">
    <source>
        <dbReference type="SAM" id="MobiDB-lite"/>
    </source>
</evidence>
<evidence type="ECO:0000313" key="3">
    <source>
        <dbReference type="EMBL" id="MYN11237.1"/>
    </source>
</evidence>
<dbReference type="CDD" id="cd17933">
    <property type="entry name" value="DEXSc_RecD-like"/>
    <property type="match status" value="1"/>
</dbReference>
<accession>A0A7X4HIR6</accession>
<dbReference type="Pfam" id="PF08751">
    <property type="entry name" value="TrwC"/>
    <property type="match status" value="1"/>
</dbReference>
<proteinExistence type="predicted"/>